<comment type="caution">
    <text evidence="2">The sequence shown here is derived from an EMBL/GenBank/DDBJ whole genome shotgun (WGS) entry which is preliminary data.</text>
</comment>
<protein>
    <submittedName>
        <fullName evidence="2">Uncharacterized protein</fullName>
    </submittedName>
</protein>
<dbReference type="AlphaFoldDB" id="A0A8H5GU76"/>
<dbReference type="EMBL" id="JAACJP010000049">
    <property type="protein sequence ID" value="KAF5371012.1"/>
    <property type="molecule type" value="Genomic_DNA"/>
</dbReference>
<feature type="transmembrane region" description="Helical" evidence="1">
    <location>
        <begin position="35"/>
        <end position="54"/>
    </location>
</feature>
<dbReference type="OrthoDB" id="391988at2759"/>
<organism evidence="2 3">
    <name type="scientific">Tricholomella constricta</name>
    <dbReference type="NCBI Taxonomy" id="117010"/>
    <lineage>
        <taxon>Eukaryota</taxon>
        <taxon>Fungi</taxon>
        <taxon>Dikarya</taxon>
        <taxon>Basidiomycota</taxon>
        <taxon>Agaricomycotina</taxon>
        <taxon>Agaricomycetes</taxon>
        <taxon>Agaricomycetidae</taxon>
        <taxon>Agaricales</taxon>
        <taxon>Tricholomatineae</taxon>
        <taxon>Lyophyllaceae</taxon>
        <taxon>Tricholomella</taxon>
    </lineage>
</organism>
<evidence type="ECO:0000313" key="2">
    <source>
        <dbReference type="EMBL" id="KAF5371012.1"/>
    </source>
</evidence>
<feature type="transmembrane region" description="Helical" evidence="1">
    <location>
        <begin position="6"/>
        <end position="23"/>
    </location>
</feature>
<evidence type="ECO:0000313" key="3">
    <source>
        <dbReference type="Proteomes" id="UP000565441"/>
    </source>
</evidence>
<evidence type="ECO:0000256" key="1">
    <source>
        <dbReference type="SAM" id="Phobius"/>
    </source>
</evidence>
<keyword evidence="1" id="KW-0472">Membrane</keyword>
<keyword evidence="1" id="KW-0812">Transmembrane</keyword>
<accession>A0A8H5GU76</accession>
<proteinExistence type="predicted"/>
<reference evidence="2 3" key="1">
    <citation type="journal article" date="2020" name="ISME J.">
        <title>Uncovering the hidden diversity of litter-decomposition mechanisms in mushroom-forming fungi.</title>
        <authorList>
            <person name="Floudas D."/>
            <person name="Bentzer J."/>
            <person name="Ahren D."/>
            <person name="Johansson T."/>
            <person name="Persson P."/>
            <person name="Tunlid A."/>
        </authorList>
    </citation>
    <scope>NUCLEOTIDE SEQUENCE [LARGE SCALE GENOMIC DNA]</scope>
    <source>
        <strain evidence="2 3">CBS 661.87</strain>
    </source>
</reference>
<name>A0A8H5GU76_9AGAR</name>
<keyword evidence="3" id="KW-1185">Reference proteome</keyword>
<sequence>MTAPIAVPITATVVVIVWLYEMYKETRITLQRLMTYIVQLTLIMQIIFWLQGALKIEDQEISIGIIKLAIATYSRYGEKERIERRIKEYAAEANLTDRDAAFNEIVAVLKDSRINSGDELEERVRDELARFVPDEQWN</sequence>
<keyword evidence="1" id="KW-1133">Transmembrane helix</keyword>
<gene>
    <name evidence="2" type="ORF">D9615_010012</name>
</gene>
<dbReference type="Proteomes" id="UP000565441">
    <property type="component" value="Unassembled WGS sequence"/>
</dbReference>